<name>A0A915KWH9_ROMCU</name>
<reference evidence="2" key="1">
    <citation type="submission" date="2022-11" db="UniProtKB">
        <authorList>
            <consortium name="WormBaseParasite"/>
        </authorList>
    </citation>
    <scope>IDENTIFICATION</scope>
</reference>
<protein>
    <submittedName>
        <fullName evidence="2">Uncharacterized protein</fullName>
    </submittedName>
</protein>
<dbReference type="WBParaSite" id="nRc.2.0.1.t42828-RA">
    <property type="protein sequence ID" value="nRc.2.0.1.t42828-RA"/>
    <property type="gene ID" value="nRc.2.0.1.g42828"/>
</dbReference>
<evidence type="ECO:0000313" key="2">
    <source>
        <dbReference type="WBParaSite" id="nRc.2.0.1.t42828-RA"/>
    </source>
</evidence>
<accession>A0A915KWH9</accession>
<organism evidence="1 2">
    <name type="scientific">Romanomermis culicivorax</name>
    <name type="common">Nematode worm</name>
    <dbReference type="NCBI Taxonomy" id="13658"/>
    <lineage>
        <taxon>Eukaryota</taxon>
        <taxon>Metazoa</taxon>
        <taxon>Ecdysozoa</taxon>
        <taxon>Nematoda</taxon>
        <taxon>Enoplea</taxon>
        <taxon>Dorylaimia</taxon>
        <taxon>Mermithida</taxon>
        <taxon>Mermithoidea</taxon>
        <taxon>Mermithidae</taxon>
        <taxon>Romanomermis</taxon>
    </lineage>
</organism>
<evidence type="ECO:0000313" key="1">
    <source>
        <dbReference type="Proteomes" id="UP000887565"/>
    </source>
</evidence>
<sequence length="96" mass="10651">MTDVPVGVSTNAALHRSCDNFNNLKIVEKSNHQGVCIKKEKFIESSQRAFGNSEHKFGCNRCIDHLKMNEAYVIASVENPTQSSCLDENPNPSQVV</sequence>
<dbReference type="Proteomes" id="UP000887565">
    <property type="component" value="Unplaced"/>
</dbReference>
<proteinExistence type="predicted"/>
<dbReference type="AlphaFoldDB" id="A0A915KWH9"/>
<keyword evidence="1" id="KW-1185">Reference proteome</keyword>